<dbReference type="Pfam" id="PF01420">
    <property type="entry name" value="Methylase_S"/>
    <property type="match status" value="2"/>
</dbReference>
<dbReference type="InterPro" id="IPR044946">
    <property type="entry name" value="Restrct_endonuc_typeI_TRD_sf"/>
</dbReference>
<keyword evidence="3" id="KW-0238">DNA-binding</keyword>
<dbReference type="Proteomes" id="UP001500279">
    <property type="component" value="Unassembled WGS sequence"/>
</dbReference>
<protein>
    <submittedName>
        <fullName evidence="5">Restriction endonuclease subunit S</fullName>
    </submittedName>
</protein>
<keyword evidence="5" id="KW-0540">Nuclease</keyword>
<dbReference type="GO" id="GO:0004519">
    <property type="term" value="F:endonuclease activity"/>
    <property type="evidence" value="ECO:0007669"/>
    <property type="project" value="UniProtKB-KW"/>
</dbReference>
<feature type="domain" description="Type I restriction modification DNA specificity" evidence="4">
    <location>
        <begin position="373"/>
        <end position="541"/>
    </location>
</feature>
<keyword evidence="5" id="KW-0255">Endonuclease</keyword>
<sequence>MTALASDNLQLLADAPGGVGALRRLILDLAVSGRLVAQDPADDSVEVLISQVVSRKASVGGSRKEKLKARAAVAPSKNTLPPGWVQMRLGDLTTKLGAGSTPLGGKQVYVAEGVMFLRSQNVWNDGLRLGDVARIPTSIHREMAGTHVFSGDLLFNITGASIGRCAAVPSHFDGGNVSQHVVIVRPALLELQAYLHKVLISDLVQDAVMAEQVGVSREGLSVAKLSEFAIPLPPLGEQHRIVAKVDELMALCDRLDSRQQDAEAAHARLVQVLLDSLTQARDADEFQACWRRLAGQFPLLFTTETSVESLRRTSIQLAVRGLLCETGPSDAHATALINSIAASRAQAWRAGLAPKPKPFSQVDGEEMPHRLPLGWSWVRLGQLGVASTGSTPVTTQTDAFDGPTPFIGPGQITPGGVISSGEKSLSDTGLASSTVARPGDLLMVCIGGSIGKCAIADRVLAFNQQINSLSVFEASPHFVFLVMCSPEFQQAVLGAATGSATPIINRSKWEDIPVPLPPLATQHRIVAKVTELLALCDQLKASIAAARAKHVQLAEALVAQAVAG</sequence>
<keyword evidence="2" id="KW-0680">Restriction system</keyword>
<reference evidence="6" key="1">
    <citation type="journal article" date="2019" name="Int. J. Syst. Evol. Microbiol.">
        <title>The Global Catalogue of Microorganisms (GCM) 10K type strain sequencing project: providing services to taxonomists for standard genome sequencing and annotation.</title>
        <authorList>
            <consortium name="The Broad Institute Genomics Platform"/>
            <consortium name="The Broad Institute Genome Sequencing Center for Infectious Disease"/>
            <person name="Wu L."/>
            <person name="Ma J."/>
        </authorList>
    </citation>
    <scope>NUCLEOTIDE SEQUENCE [LARGE SCALE GENOMIC DNA]</scope>
    <source>
        <strain evidence="6">JCM 15503</strain>
    </source>
</reference>
<organism evidence="5 6">
    <name type="scientific">Ideonella azotifigens</name>
    <dbReference type="NCBI Taxonomy" id="513160"/>
    <lineage>
        <taxon>Bacteria</taxon>
        <taxon>Pseudomonadati</taxon>
        <taxon>Pseudomonadota</taxon>
        <taxon>Betaproteobacteria</taxon>
        <taxon>Burkholderiales</taxon>
        <taxon>Sphaerotilaceae</taxon>
        <taxon>Ideonella</taxon>
    </lineage>
</organism>
<dbReference type="SUPFAM" id="SSF116734">
    <property type="entry name" value="DNA methylase specificity domain"/>
    <property type="match status" value="2"/>
</dbReference>
<dbReference type="RefSeq" id="WP_141285219.1">
    <property type="nucleotide sequence ID" value="NZ_BAAAEW010000004.1"/>
</dbReference>
<dbReference type="PANTHER" id="PTHR43140">
    <property type="entry name" value="TYPE-1 RESTRICTION ENZYME ECOKI SPECIFICITY PROTEIN"/>
    <property type="match status" value="1"/>
</dbReference>
<comment type="similarity">
    <text evidence="1">Belongs to the type-I restriction system S methylase family.</text>
</comment>
<accession>A0ABP3V2W9</accession>
<feature type="domain" description="Type I restriction modification DNA specificity" evidence="4">
    <location>
        <begin position="83"/>
        <end position="257"/>
    </location>
</feature>
<dbReference type="PANTHER" id="PTHR43140:SF1">
    <property type="entry name" value="TYPE I RESTRICTION ENZYME ECOKI SPECIFICITY SUBUNIT"/>
    <property type="match status" value="1"/>
</dbReference>
<dbReference type="InterPro" id="IPR051212">
    <property type="entry name" value="Type-I_RE_S_subunit"/>
</dbReference>
<evidence type="ECO:0000259" key="4">
    <source>
        <dbReference type="Pfam" id="PF01420"/>
    </source>
</evidence>
<name>A0ABP3V2W9_9BURK</name>
<keyword evidence="5" id="KW-0378">Hydrolase</keyword>
<evidence type="ECO:0000256" key="2">
    <source>
        <dbReference type="ARBA" id="ARBA00022747"/>
    </source>
</evidence>
<dbReference type="Gene3D" id="3.90.220.20">
    <property type="entry name" value="DNA methylase specificity domains"/>
    <property type="match status" value="2"/>
</dbReference>
<dbReference type="CDD" id="cd17256">
    <property type="entry name" value="RMtype1_S_EcoJA65PI-TRD1-CR1_like"/>
    <property type="match status" value="1"/>
</dbReference>
<keyword evidence="6" id="KW-1185">Reference proteome</keyword>
<dbReference type="CDD" id="cd17293">
    <property type="entry name" value="RMtype1_S_Ppo21ORF8840P_TRD1-CR1_like"/>
    <property type="match status" value="1"/>
</dbReference>
<evidence type="ECO:0000313" key="6">
    <source>
        <dbReference type="Proteomes" id="UP001500279"/>
    </source>
</evidence>
<gene>
    <name evidence="5" type="ORF">GCM10009107_10450</name>
</gene>
<dbReference type="InterPro" id="IPR000055">
    <property type="entry name" value="Restrct_endonuc_typeI_TRD"/>
</dbReference>
<evidence type="ECO:0000313" key="5">
    <source>
        <dbReference type="EMBL" id="GAA0744673.1"/>
    </source>
</evidence>
<evidence type="ECO:0000256" key="3">
    <source>
        <dbReference type="ARBA" id="ARBA00023125"/>
    </source>
</evidence>
<comment type="caution">
    <text evidence="5">The sequence shown here is derived from an EMBL/GenBank/DDBJ whole genome shotgun (WGS) entry which is preliminary data.</text>
</comment>
<dbReference type="EMBL" id="BAAAEW010000004">
    <property type="protein sequence ID" value="GAA0744673.1"/>
    <property type="molecule type" value="Genomic_DNA"/>
</dbReference>
<evidence type="ECO:0000256" key="1">
    <source>
        <dbReference type="ARBA" id="ARBA00010923"/>
    </source>
</evidence>
<proteinExistence type="inferred from homology"/>